<keyword evidence="7" id="KW-0010">Activator</keyword>
<dbReference type="RefSeq" id="WP_130092256.1">
    <property type="nucleotide sequence ID" value="NZ_SETE01000001.1"/>
</dbReference>
<dbReference type="InterPro" id="IPR040766">
    <property type="entry name" value="Tudor_2_RapA"/>
</dbReference>
<keyword evidence="4" id="KW-0067">ATP-binding</keyword>
<dbReference type="InterPro" id="IPR049730">
    <property type="entry name" value="SNF2/RAD54-like_C"/>
</dbReference>
<dbReference type="GO" id="GO:0005524">
    <property type="term" value="F:ATP binding"/>
    <property type="evidence" value="ECO:0007669"/>
    <property type="project" value="UniProtKB-KW"/>
</dbReference>
<keyword evidence="2" id="KW-0378">Hydrolase</keyword>
<dbReference type="CDD" id="cd18011">
    <property type="entry name" value="DEXDc_RapA"/>
    <property type="match status" value="1"/>
</dbReference>
<accession>A0A4Q4KQU3</accession>
<evidence type="ECO:0000259" key="11">
    <source>
        <dbReference type="PROSITE" id="PS51194"/>
    </source>
</evidence>
<dbReference type="SMART" id="SM00490">
    <property type="entry name" value="HELICc"/>
    <property type="match status" value="1"/>
</dbReference>
<dbReference type="InterPro" id="IPR000330">
    <property type="entry name" value="SNF2_N"/>
</dbReference>
<keyword evidence="8" id="KW-0804">Transcription</keyword>
<dbReference type="PANTHER" id="PTHR45766:SF6">
    <property type="entry name" value="SWI_SNF-RELATED MATRIX-ASSOCIATED ACTIN-DEPENDENT REGULATOR OF CHROMATIN SUBFAMILY A-LIKE PROTEIN 1"/>
    <property type="match status" value="1"/>
</dbReference>
<dbReference type="GO" id="GO:0004386">
    <property type="term" value="F:helicase activity"/>
    <property type="evidence" value="ECO:0007669"/>
    <property type="project" value="UniProtKB-KW"/>
</dbReference>
<dbReference type="EMBL" id="SETE01000001">
    <property type="protein sequence ID" value="RYM35890.1"/>
    <property type="molecule type" value="Genomic_DNA"/>
</dbReference>
<dbReference type="InterPro" id="IPR038718">
    <property type="entry name" value="SNF2-like_sf"/>
</dbReference>
<evidence type="ECO:0000256" key="9">
    <source>
        <dbReference type="SAM" id="Coils"/>
    </source>
</evidence>
<reference evidence="12 13" key="1">
    <citation type="submission" date="2019-02" db="EMBL/GenBank/DDBJ databases">
        <title>Genome sequence of the sea-ice species Brumimicrobium glaciale.</title>
        <authorList>
            <person name="Bowman J.P."/>
        </authorList>
    </citation>
    <scope>NUCLEOTIDE SEQUENCE [LARGE SCALE GENOMIC DNA]</scope>
    <source>
        <strain evidence="12 13">IC156</strain>
    </source>
</reference>
<dbReference type="NCBIfam" id="NF003426">
    <property type="entry name" value="PRK04914.1"/>
    <property type="match status" value="1"/>
</dbReference>
<dbReference type="OrthoDB" id="9814088at2"/>
<dbReference type="Pfam" id="PF12137">
    <property type="entry name" value="RapA_C"/>
    <property type="match status" value="1"/>
</dbReference>
<feature type="domain" description="Helicase C-terminal" evidence="11">
    <location>
        <begin position="467"/>
        <end position="646"/>
    </location>
</feature>
<evidence type="ECO:0000256" key="1">
    <source>
        <dbReference type="ARBA" id="ARBA00022741"/>
    </source>
</evidence>
<dbReference type="SMART" id="SM00487">
    <property type="entry name" value="DEXDc"/>
    <property type="match status" value="1"/>
</dbReference>
<feature type="domain" description="Helicase ATP-binding" evidence="10">
    <location>
        <begin position="158"/>
        <end position="330"/>
    </location>
</feature>
<comment type="caution">
    <text evidence="12">The sequence shown here is derived from an EMBL/GenBank/DDBJ whole genome shotgun (WGS) entry which is preliminary data.</text>
</comment>
<dbReference type="AlphaFoldDB" id="A0A4Q4KQU3"/>
<dbReference type="PANTHER" id="PTHR45766">
    <property type="entry name" value="DNA ANNEALING HELICASE AND ENDONUCLEASE ZRANB3 FAMILY MEMBER"/>
    <property type="match status" value="1"/>
</dbReference>
<dbReference type="Proteomes" id="UP000293952">
    <property type="component" value="Unassembled WGS sequence"/>
</dbReference>
<organism evidence="12 13">
    <name type="scientific">Brumimicrobium glaciale</name>
    <dbReference type="NCBI Taxonomy" id="200475"/>
    <lineage>
        <taxon>Bacteria</taxon>
        <taxon>Pseudomonadati</taxon>
        <taxon>Bacteroidota</taxon>
        <taxon>Flavobacteriia</taxon>
        <taxon>Flavobacteriales</taxon>
        <taxon>Crocinitomicaceae</taxon>
        <taxon>Brumimicrobium</taxon>
    </lineage>
</organism>
<evidence type="ECO:0000256" key="2">
    <source>
        <dbReference type="ARBA" id="ARBA00022801"/>
    </source>
</evidence>
<evidence type="ECO:0000256" key="8">
    <source>
        <dbReference type="ARBA" id="ARBA00023163"/>
    </source>
</evidence>
<evidence type="ECO:0000256" key="5">
    <source>
        <dbReference type="ARBA" id="ARBA00023015"/>
    </source>
</evidence>
<proteinExistence type="inferred from homology"/>
<dbReference type="Gene3D" id="6.10.140.1500">
    <property type="match status" value="1"/>
</dbReference>
<dbReference type="GO" id="GO:0006355">
    <property type="term" value="P:regulation of DNA-templated transcription"/>
    <property type="evidence" value="ECO:0007669"/>
    <property type="project" value="InterPro"/>
</dbReference>
<dbReference type="InterPro" id="IPR027417">
    <property type="entry name" value="P-loop_NTPase"/>
</dbReference>
<dbReference type="InterPro" id="IPR057342">
    <property type="entry name" value="DEXDc_RapA"/>
</dbReference>
<dbReference type="GO" id="GO:0016817">
    <property type="term" value="F:hydrolase activity, acting on acid anhydrides"/>
    <property type="evidence" value="ECO:0007669"/>
    <property type="project" value="InterPro"/>
</dbReference>
<dbReference type="SUPFAM" id="SSF52540">
    <property type="entry name" value="P-loop containing nucleoside triphosphate hydrolases"/>
    <property type="match status" value="2"/>
</dbReference>
<evidence type="ECO:0000256" key="7">
    <source>
        <dbReference type="ARBA" id="ARBA00023159"/>
    </source>
</evidence>
<protein>
    <submittedName>
        <fullName evidence="12">RNA polymerase-associated protein RapA</fullName>
    </submittedName>
</protein>
<dbReference type="InterPro" id="IPR001650">
    <property type="entry name" value="Helicase_C-like"/>
</dbReference>
<sequence>MEDFFPNQRYTSSGEPELGMGIVLEVSKDKVQIHFPVADEMRLYAKESAPLNRIIFKVGDTIIDHQGQSMLIEKVQLEGNIYVYFGKDTNMLEAEIGAGTATTNVDDRLFMGDIDTPEMFALRRETLYNDYQRKISPVHGFVGGKIDLIPHQLYIAHEVSSRFAPRVLLSDQVGLGKTIEACLILQRLLVTGRISRVLILVPESLIHQWFVEVLRKFNLWFNIFDEERCESLEESAPEGNPFLDNQLIICSTEFLAGSRKRASQAIKAGWDMLVVDEAHHLEWSVDEVSPEYSIVDLLSQATEGLLLLTATPEQLGVESHFARLRLLDPNRYTNFEDFKNEPEGNKDIADLVEKLSSGADIKPKDKKLSESTFSKERIAALDFKNETSRHNLIEDLLDQHGPGRVLFRNTRQAMSGFPKRIAHVVPLQIEKDHNLWIERLTNEFSYDMNRDAEENGEQEFWFNKDPRVKWVLTKMEEIYPEKILLICSTKEKVLALEAAISKAINLNVGVFHEDLSLVQRDKNAAWFADHDSAQILLCSEIGSEGRNFQFAHHLILFDVPFHPELLEQRIGRLDRIGQKNDINIHIPYIVGSPQSSIVRWFHEGLNAFNTNLEGGDNISRLFSDRLLNITKNPSIEEVNSELEKLIKETADFQKELKKNLAEGRDKLLEMNSFRPKVAEKLIKQIKAEDKDKALENYLTKVFHHFDVEMEDLAARTYLLHPGAFNADVFPTIPQEGIQVTFDRKRAISRDDISFLSWDHPMATGAIDMVMSSTFGSASFGILKSSGSSGLLLELIFVLETAGKESIDIDRFLPHTPIRIVVDHTGKEVTDLYSIELLNKNLIPSRIDALLENDAFVDILIPNMISSATEIAKDLGDKEIEKGLKRMKLKLNHEIDRLTSLQEKNQHIRPDEIETAMEERNTLSAIINKARVRLDALQLIRKEKNNV</sequence>
<dbReference type="GO" id="GO:0003677">
    <property type="term" value="F:DNA binding"/>
    <property type="evidence" value="ECO:0007669"/>
    <property type="project" value="UniProtKB-KW"/>
</dbReference>
<dbReference type="Gene3D" id="3.40.50.10810">
    <property type="entry name" value="Tandem AAA-ATPase domain"/>
    <property type="match status" value="1"/>
</dbReference>
<dbReference type="CDD" id="cd18793">
    <property type="entry name" value="SF2_C_SNF"/>
    <property type="match status" value="1"/>
</dbReference>
<evidence type="ECO:0000313" key="13">
    <source>
        <dbReference type="Proteomes" id="UP000293952"/>
    </source>
</evidence>
<dbReference type="Gene3D" id="2.30.30.930">
    <property type="match status" value="1"/>
</dbReference>
<keyword evidence="5" id="KW-0805">Transcription regulation</keyword>
<dbReference type="Gene3D" id="3.40.50.300">
    <property type="entry name" value="P-loop containing nucleotide triphosphate hydrolases"/>
    <property type="match status" value="1"/>
</dbReference>
<dbReference type="HAMAP" id="MF_01821">
    <property type="entry name" value="Helicase_RapA"/>
    <property type="match status" value="1"/>
</dbReference>
<dbReference type="InterPro" id="IPR014001">
    <property type="entry name" value="Helicase_ATP-bd"/>
</dbReference>
<evidence type="ECO:0000256" key="3">
    <source>
        <dbReference type="ARBA" id="ARBA00022806"/>
    </source>
</evidence>
<keyword evidence="3" id="KW-0347">Helicase</keyword>
<dbReference type="Gene3D" id="3.30.360.80">
    <property type="match status" value="1"/>
</dbReference>
<dbReference type="Pfam" id="PF18337">
    <property type="entry name" value="Tudor_RapA"/>
    <property type="match status" value="1"/>
</dbReference>
<feature type="coiled-coil region" evidence="9">
    <location>
        <begin position="635"/>
        <end position="662"/>
    </location>
</feature>
<keyword evidence="9" id="KW-0175">Coiled coil</keyword>
<dbReference type="PROSITE" id="PS51192">
    <property type="entry name" value="HELICASE_ATP_BIND_1"/>
    <property type="match status" value="1"/>
</dbReference>
<dbReference type="Pfam" id="PF00271">
    <property type="entry name" value="Helicase_C"/>
    <property type="match status" value="1"/>
</dbReference>
<gene>
    <name evidence="12" type="primary">rapA</name>
    <name evidence="12" type="ORF">ERX46_02540</name>
</gene>
<keyword evidence="1" id="KW-0547">Nucleotide-binding</keyword>
<dbReference type="InterPro" id="IPR022737">
    <property type="entry name" value="RapA_C"/>
</dbReference>
<evidence type="ECO:0000259" key="10">
    <source>
        <dbReference type="PROSITE" id="PS51192"/>
    </source>
</evidence>
<keyword evidence="6" id="KW-0238">DNA-binding</keyword>
<dbReference type="InterPro" id="IPR040765">
    <property type="entry name" value="Tudor_1_RapA"/>
</dbReference>
<dbReference type="Pfam" id="PF18339">
    <property type="entry name" value="Tudor_1_RapA"/>
    <property type="match status" value="1"/>
</dbReference>
<evidence type="ECO:0000256" key="4">
    <source>
        <dbReference type="ARBA" id="ARBA00022840"/>
    </source>
</evidence>
<dbReference type="Gene3D" id="2.30.30.140">
    <property type="match status" value="1"/>
</dbReference>
<dbReference type="InterPro" id="IPR023949">
    <property type="entry name" value="Helicase_RapA"/>
</dbReference>
<evidence type="ECO:0000256" key="6">
    <source>
        <dbReference type="ARBA" id="ARBA00023125"/>
    </source>
</evidence>
<name>A0A4Q4KQU3_9FLAO</name>
<dbReference type="Pfam" id="PF00176">
    <property type="entry name" value="SNF2-rel_dom"/>
    <property type="match status" value="1"/>
</dbReference>
<dbReference type="PROSITE" id="PS51194">
    <property type="entry name" value="HELICASE_CTER"/>
    <property type="match status" value="1"/>
</dbReference>
<evidence type="ECO:0000313" key="12">
    <source>
        <dbReference type="EMBL" id="RYM35890.1"/>
    </source>
</evidence>
<keyword evidence="13" id="KW-1185">Reference proteome</keyword>